<dbReference type="EMBL" id="BJFL01000001">
    <property type="protein sequence ID" value="GDY28684.1"/>
    <property type="molecule type" value="Genomic_DNA"/>
</dbReference>
<evidence type="ECO:0000313" key="2">
    <source>
        <dbReference type="EMBL" id="GDY28684.1"/>
    </source>
</evidence>
<accession>A0A4D4J005</accession>
<sequence length="96" mass="11109">MQEYSTDNPLSSHSIRSAQEEPVRPEPRRRPFGLRWLHYIPVRPVPQYSYCPERQLAMGSDGRPLVPQLKKEWTTSPYSTDGEDPPSGEQLGWEEV</sequence>
<protein>
    <recommendedName>
        <fullName evidence="4">ATP-grasp-modified RiPP</fullName>
    </recommendedName>
</protein>
<feature type="compositionally biased region" description="Polar residues" evidence="1">
    <location>
        <begin position="1"/>
        <end position="17"/>
    </location>
</feature>
<dbReference type="AlphaFoldDB" id="A0A4D4J005"/>
<name>A0A4D4J005_9PSEU</name>
<dbReference type="InterPro" id="IPR026496">
    <property type="entry name" value="GRASP_targ"/>
</dbReference>
<evidence type="ECO:0000313" key="3">
    <source>
        <dbReference type="Proteomes" id="UP000298860"/>
    </source>
</evidence>
<dbReference type="RefSeq" id="WP_225978019.1">
    <property type="nucleotide sequence ID" value="NZ_BJFL01000001.1"/>
</dbReference>
<dbReference type="NCBIfam" id="TIGR04186">
    <property type="entry name" value="GRASP_targ"/>
    <property type="match status" value="1"/>
</dbReference>
<keyword evidence="3" id="KW-1185">Reference proteome</keyword>
<organism evidence="2 3">
    <name type="scientific">Gandjariella thermophila</name>
    <dbReference type="NCBI Taxonomy" id="1931992"/>
    <lineage>
        <taxon>Bacteria</taxon>
        <taxon>Bacillati</taxon>
        <taxon>Actinomycetota</taxon>
        <taxon>Actinomycetes</taxon>
        <taxon>Pseudonocardiales</taxon>
        <taxon>Pseudonocardiaceae</taxon>
        <taxon>Gandjariella</taxon>
    </lineage>
</organism>
<feature type="compositionally biased region" description="Basic and acidic residues" evidence="1">
    <location>
        <begin position="18"/>
        <end position="29"/>
    </location>
</feature>
<comment type="caution">
    <text evidence="2">The sequence shown here is derived from an EMBL/GenBank/DDBJ whole genome shotgun (WGS) entry which is preliminary data.</text>
</comment>
<feature type="region of interest" description="Disordered" evidence="1">
    <location>
        <begin position="1"/>
        <end position="29"/>
    </location>
</feature>
<feature type="region of interest" description="Disordered" evidence="1">
    <location>
        <begin position="57"/>
        <end position="96"/>
    </location>
</feature>
<proteinExistence type="predicted"/>
<dbReference type="Proteomes" id="UP000298860">
    <property type="component" value="Unassembled WGS sequence"/>
</dbReference>
<gene>
    <name evidence="2" type="ORF">GTS_03170</name>
</gene>
<evidence type="ECO:0000256" key="1">
    <source>
        <dbReference type="SAM" id="MobiDB-lite"/>
    </source>
</evidence>
<evidence type="ECO:0008006" key="4">
    <source>
        <dbReference type="Google" id="ProtNLM"/>
    </source>
</evidence>
<reference evidence="3" key="1">
    <citation type="submission" date="2019-04" db="EMBL/GenBank/DDBJ databases">
        <title>Draft genome sequence of Pseudonocardiaceae bacterium SL3-2-4.</title>
        <authorList>
            <person name="Ningsih F."/>
            <person name="Yokota A."/>
            <person name="Sakai Y."/>
            <person name="Nanatani K."/>
            <person name="Yabe S."/>
            <person name="Oetari A."/>
            <person name="Sjamsuridzal W."/>
        </authorList>
    </citation>
    <scope>NUCLEOTIDE SEQUENCE [LARGE SCALE GENOMIC DNA]</scope>
    <source>
        <strain evidence="3">SL3-2-4</strain>
    </source>
</reference>
<feature type="compositionally biased region" description="Acidic residues" evidence="1">
    <location>
        <begin position="81"/>
        <end position="96"/>
    </location>
</feature>